<dbReference type="PIRSF" id="PIRSF016578">
    <property type="entry name" value="HsaA"/>
    <property type="match status" value="1"/>
</dbReference>
<gene>
    <name evidence="2" type="ORF">ACFSR5_05545</name>
</gene>
<feature type="domain" description="Acyl-CoA dehydrogenase/oxidase N-terminal" evidence="1">
    <location>
        <begin position="15"/>
        <end position="93"/>
    </location>
</feature>
<keyword evidence="3" id="KW-1185">Reference proteome</keyword>
<sequence length="358" mass="40589">MQLTSTIQSLIKDNISSAIQSKQLTKELLELAYTENWFNLWVPLDYGGAASDLKDGCALLEELAYLDGGIGWTITLCAGANMFAGYIDPEQAKTIFQTRQTCWGGSGKPSGKAELYQDHAVLHGTWKYATGAPHLTHFTLNAWLYEGGKPVLGTDGQPLYRSFFVKREDVLIHYDWDTFGLECTASHSFSVEALRVPKSHSFDLRPEMRTHHGRLFAYPFLTFAECTLAVNYIGMFRRFLDLVERQFFAKSIDHEWLQNRGRALFRLVDAKRTVLEQQTKRLYELMDITWQDATPNEQHVSEIAALTRTVVQEIKGATVELFPSTGITGAQRSEELNIVFRHLFTASQHALLNTPVDR</sequence>
<dbReference type="SUPFAM" id="SSF56645">
    <property type="entry name" value="Acyl-CoA dehydrogenase NM domain-like"/>
    <property type="match status" value="1"/>
</dbReference>
<proteinExistence type="predicted"/>
<comment type="caution">
    <text evidence="2">The sequence shown here is derived from an EMBL/GenBank/DDBJ whole genome shotgun (WGS) entry which is preliminary data.</text>
</comment>
<dbReference type="InterPro" id="IPR009100">
    <property type="entry name" value="AcylCoA_DH/oxidase_NM_dom_sf"/>
</dbReference>
<dbReference type="Gene3D" id="1.20.140.10">
    <property type="entry name" value="Butyryl-CoA Dehydrogenase, subunit A, domain 3"/>
    <property type="match status" value="1"/>
</dbReference>
<dbReference type="Pfam" id="PF02771">
    <property type="entry name" value="Acyl-CoA_dh_N"/>
    <property type="match status" value="1"/>
</dbReference>
<dbReference type="Proteomes" id="UP001597545">
    <property type="component" value="Unassembled WGS sequence"/>
</dbReference>
<evidence type="ECO:0000313" key="3">
    <source>
        <dbReference type="Proteomes" id="UP001597545"/>
    </source>
</evidence>
<organism evidence="2 3">
    <name type="scientific">Sphingobacterium suaedae</name>
    <dbReference type="NCBI Taxonomy" id="1686402"/>
    <lineage>
        <taxon>Bacteria</taxon>
        <taxon>Pseudomonadati</taxon>
        <taxon>Bacteroidota</taxon>
        <taxon>Sphingobacteriia</taxon>
        <taxon>Sphingobacteriales</taxon>
        <taxon>Sphingobacteriaceae</taxon>
        <taxon>Sphingobacterium</taxon>
    </lineage>
</organism>
<name>A0ABW5KFR5_9SPHI</name>
<protein>
    <submittedName>
        <fullName evidence="2">Acyl-CoA dehydrogenase family protein</fullName>
    </submittedName>
</protein>
<dbReference type="Gene3D" id="2.40.110.10">
    <property type="entry name" value="Butyryl-CoA Dehydrogenase, subunit A, domain 2"/>
    <property type="match status" value="1"/>
</dbReference>
<dbReference type="RefSeq" id="WP_380901550.1">
    <property type="nucleotide sequence ID" value="NZ_JBHUEG010000007.1"/>
</dbReference>
<accession>A0ABW5KFR5</accession>
<dbReference type="EMBL" id="JBHULR010000003">
    <property type="protein sequence ID" value="MFD2547110.1"/>
    <property type="molecule type" value="Genomic_DNA"/>
</dbReference>
<reference evidence="3" key="1">
    <citation type="journal article" date="2019" name="Int. J. Syst. Evol. Microbiol.">
        <title>The Global Catalogue of Microorganisms (GCM) 10K type strain sequencing project: providing services to taxonomists for standard genome sequencing and annotation.</title>
        <authorList>
            <consortium name="The Broad Institute Genomics Platform"/>
            <consortium name="The Broad Institute Genome Sequencing Center for Infectious Disease"/>
            <person name="Wu L."/>
            <person name="Ma J."/>
        </authorList>
    </citation>
    <scope>NUCLEOTIDE SEQUENCE [LARGE SCALE GENOMIC DNA]</scope>
    <source>
        <strain evidence="3">KCTC 42662</strain>
    </source>
</reference>
<dbReference type="InterPro" id="IPR037069">
    <property type="entry name" value="AcylCoA_DH/ox_N_sf"/>
</dbReference>
<dbReference type="Gene3D" id="1.10.540.10">
    <property type="entry name" value="Acyl-CoA dehydrogenase/oxidase, N-terminal domain"/>
    <property type="match status" value="1"/>
</dbReference>
<dbReference type="InterPro" id="IPR013786">
    <property type="entry name" value="AcylCoA_DH/ox_N"/>
</dbReference>
<evidence type="ECO:0000313" key="2">
    <source>
        <dbReference type="EMBL" id="MFD2547110.1"/>
    </source>
</evidence>
<dbReference type="InterPro" id="IPR046373">
    <property type="entry name" value="Acyl-CoA_Oxase/DH_mid-dom_sf"/>
</dbReference>
<evidence type="ECO:0000259" key="1">
    <source>
        <dbReference type="Pfam" id="PF02771"/>
    </source>
</evidence>